<evidence type="ECO:0000313" key="1">
    <source>
        <dbReference type="EMBL" id="AVI51551.1"/>
    </source>
</evidence>
<proteinExistence type="predicted"/>
<dbReference type="AlphaFoldDB" id="A0A2S0HXY8"/>
<reference evidence="1 2" key="1">
    <citation type="submission" date="2018-02" db="EMBL/GenBank/DDBJ databases">
        <title>Genomic analysis of the strain RR4-38 isolated from a seawater recirculating aquaculture system.</title>
        <authorList>
            <person name="Kim Y.-S."/>
            <person name="Jang Y.H."/>
            <person name="Kim K.-H."/>
        </authorList>
    </citation>
    <scope>NUCLEOTIDE SEQUENCE [LARGE SCALE GENOMIC DNA]</scope>
    <source>
        <strain evidence="1 2">RR4-38</strain>
    </source>
</reference>
<dbReference type="EMBL" id="CP027062">
    <property type="protein sequence ID" value="AVI51551.1"/>
    <property type="molecule type" value="Genomic_DNA"/>
</dbReference>
<keyword evidence="2" id="KW-1185">Reference proteome</keyword>
<dbReference type="OrthoDB" id="1430532at2"/>
<name>A0A2S0HXY8_9FLAO</name>
<protein>
    <submittedName>
        <fullName evidence="1">Uncharacterized protein</fullName>
    </submittedName>
</protein>
<dbReference type="KEGG" id="aue:C5O00_10390"/>
<sequence length="172" mass="19913">MFEKIKRRSLKKKIDQNLTNRDTTGINSRLTTLGILVDEALIPDLDAFDGFALDYKLQPKDVKVFSFQEVKKKLPSMRQNQINNKDFGWKGEINNQNAVEFLEKPFDVLVGYYKGKHEFMDLMVSRSKAAFKVGFPGGDERLFDLIMALNPKDVDNFKEELKKYLQVLNKLS</sequence>
<evidence type="ECO:0000313" key="2">
    <source>
        <dbReference type="Proteomes" id="UP000238442"/>
    </source>
</evidence>
<gene>
    <name evidence="1" type="ORF">C5O00_10390</name>
</gene>
<dbReference type="Pfam" id="PF21857">
    <property type="entry name" value="DUF6913"/>
    <property type="match status" value="1"/>
</dbReference>
<dbReference type="RefSeq" id="WP_105216791.1">
    <property type="nucleotide sequence ID" value="NZ_CP027062.1"/>
</dbReference>
<dbReference type="Proteomes" id="UP000238442">
    <property type="component" value="Chromosome"/>
</dbReference>
<organism evidence="1 2">
    <name type="scientific">Pukyongia salina</name>
    <dbReference type="NCBI Taxonomy" id="2094025"/>
    <lineage>
        <taxon>Bacteria</taxon>
        <taxon>Pseudomonadati</taxon>
        <taxon>Bacteroidota</taxon>
        <taxon>Flavobacteriia</taxon>
        <taxon>Flavobacteriales</taxon>
        <taxon>Flavobacteriaceae</taxon>
        <taxon>Pukyongia</taxon>
    </lineage>
</organism>
<accession>A0A2S0HXY8</accession>
<dbReference type="InterPro" id="IPR054207">
    <property type="entry name" value="DUF6913"/>
</dbReference>